<dbReference type="AlphaFoldDB" id="A0A369UJR7"/>
<organism evidence="2 3">
    <name type="scientific">Dyella tabacisoli</name>
    <dbReference type="NCBI Taxonomy" id="2282381"/>
    <lineage>
        <taxon>Bacteria</taxon>
        <taxon>Pseudomonadati</taxon>
        <taxon>Pseudomonadota</taxon>
        <taxon>Gammaproteobacteria</taxon>
        <taxon>Lysobacterales</taxon>
        <taxon>Rhodanobacteraceae</taxon>
        <taxon>Dyella</taxon>
    </lineage>
</organism>
<dbReference type="EMBL" id="QQAH01000018">
    <property type="protein sequence ID" value="RDD80365.1"/>
    <property type="molecule type" value="Genomic_DNA"/>
</dbReference>
<keyword evidence="1" id="KW-1133">Transmembrane helix</keyword>
<evidence type="ECO:0000313" key="3">
    <source>
        <dbReference type="Proteomes" id="UP000253782"/>
    </source>
</evidence>
<dbReference type="Proteomes" id="UP000253782">
    <property type="component" value="Unassembled WGS sequence"/>
</dbReference>
<gene>
    <name evidence="2" type="ORF">DVJ77_17935</name>
</gene>
<name>A0A369UJR7_9GAMM</name>
<sequence length="158" mass="17614">MVRRDAAKQGLLARNFSVWGIALWVVLLLAAFGALQYLKIAAYLYLAVAFAIIVVCAGCVLRQEWARRTMCVLAPLIALWMLVSGGQMLAAWGQFAAARESAMAQPMADVVMPMIDQAQRTYLLGLIFKGLEIPLLLWLAWRLGRPAVRAQFHQRQRG</sequence>
<proteinExistence type="predicted"/>
<accession>A0A369UJR7</accession>
<feature type="transmembrane region" description="Helical" evidence="1">
    <location>
        <begin position="122"/>
        <end position="141"/>
    </location>
</feature>
<protein>
    <submittedName>
        <fullName evidence="2">Uncharacterized protein</fullName>
    </submittedName>
</protein>
<keyword evidence="1" id="KW-0812">Transmembrane</keyword>
<feature type="transmembrane region" description="Helical" evidence="1">
    <location>
        <begin position="40"/>
        <end position="61"/>
    </location>
</feature>
<keyword evidence="3" id="KW-1185">Reference proteome</keyword>
<dbReference type="OrthoDB" id="5953908at2"/>
<keyword evidence="1" id="KW-0472">Membrane</keyword>
<evidence type="ECO:0000313" key="2">
    <source>
        <dbReference type="EMBL" id="RDD80365.1"/>
    </source>
</evidence>
<evidence type="ECO:0000256" key="1">
    <source>
        <dbReference type="SAM" id="Phobius"/>
    </source>
</evidence>
<feature type="transmembrane region" description="Helical" evidence="1">
    <location>
        <begin position="12"/>
        <end position="34"/>
    </location>
</feature>
<reference evidence="2 3" key="1">
    <citation type="submission" date="2018-07" db="EMBL/GenBank/DDBJ databases">
        <title>Dyella tabacisoli L4-6T, whole genome shotgun sequence.</title>
        <authorList>
            <person name="Zhou X.-K."/>
            <person name="Li W.-J."/>
            <person name="Duan Y.-Q."/>
        </authorList>
    </citation>
    <scope>NUCLEOTIDE SEQUENCE [LARGE SCALE GENOMIC DNA]</scope>
    <source>
        <strain evidence="2 3">L4-6</strain>
    </source>
</reference>
<comment type="caution">
    <text evidence="2">The sequence shown here is derived from an EMBL/GenBank/DDBJ whole genome shotgun (WGS) entry which is preliminary data.</text>
</comment>
<feature type="transmembrane region" description="Helical" evidence="1">
    <location>
        <begin position="73"/>
        <end position="93"/>
    </location>
</feature>